<evidence type="ECO:0000313" key="8">
    <source>
        <dbReference type="EMBL" id="CAH0100318.1"/>
    </source>
</evidence>
<gene>
    <name evidence="8" type="ORF">DGAL_LOCUS2540</name>
</gene>
<evidence type="ECO:0000256" key="5">
    <source>
        <dbReference type="ARBA" id="ARBA00023136"/>
    </source>
</evidence>
<feature type="transmembrane region" description="Helical" evidence="7">
    <location>
        <begin position="194"/>
        <end position="220"/>
    </location>
</feature>
<dbReference type="Gene3D" id="1.10.1450.10">
    <property type="entry name" value="Tetraspanin"/>
    <property type="match status" value="1"/>
</dbReference>
<evidence type="ECO:0000256" key="7">
    <source>
        <dbReference type="RuleBase" id="RU361218"/>
    </source>
</evidence>
<evidence type="ECO:0000256" key="3">
    <source>
        <dbReference type="ARBA" id="ARBA00022692"/>
    </source>
</evidence>
<feature type="disulfide bond" evidence="6">
    <location>
        <begin position="142"/>
        <end position="183"/>
    </location>
</feature>
<dbReference type="EMBL" id="CAKKLH010000035">
    <property type="protein sequence ID" value="CAH0100318.1"/>
    <property type="molecule type" value="Genomic_DNA"/>
</dbReference>
<dbReference type="Proteomes" id="UP000789390">
    <property type="component" value="Unassembled WGS sequence"/>
</dbReference>
<dbReference type="InterPro" id="IPR000301">
    <property type="entry name" value="Tetraspanin_animals"/>
</dbReference>
<keyword evidence="4 7" id="KW-1133">Transmembrane helix</keyword>
<dbReference type="PRINTS" id="PR00259">
    <property type="entry name" value="TMFOUR"/>
</dbReference>
<keyword evidence="6" id="KW-1015">Disulfide bond</keyword>
<evidence type="ECO:0000256" key="6">
    <source>
        <dbReference type="PIRSR" id="PIRSR002419-1"/>
    </source>
</evidence>
<dbReference type="InterPro" id="IPR008952">
    <property type="entry name" value="Tetraspanin_EC2_sf"/>
</dbReference>
<keyword evidence="3 7" id="KW-0812">Transmembrane</keyword>
<reference evidence="8" key="1">
    <citation type="submission" date="2021-11" db="EMBL/GenBank/DDBJ databases">
        <authorList>
            <person name="Schell T."/>
        </authorList>
    </citation>
    <scope>NUCLEOTIDE SEQUENCE</scope>
    <source>
        <strain evidence="8">M5</strain>
    </source>
</reference>
<dbReference type="PIRSF" id="PIRSF002419">
    <property type="entry name" value="Tetraspanin"/>
    <property type="match status" value="1"/>
</dbReference>
<feature type="transmembrane region" description="Helical" evidence="7">
    <location>
        <begin position="53"/>
        <end position="71"/>
    </location>
</feature>
<dbReference type="OrthoDB" id="6358302at2759"/>
<evidence type="ECO:0000256" key="4">
    <source>
        <dbReference type="ARBA" id="ARBA00022989"/>
    </source>
</evidence>
<comment type="subcellular location">
    <subcellularLocation>
        <location evidence="1 7">Membrane</location>
        <topology evidence="1 7">Multi-pass membrane protein</topology>
    </subcellularLocation>
</comment>
<dbReference type="AlphaFoldDB" id="A0A8J2RIF5"/>
<keyword evidence="9" id="KW-1185">Reference proteome</keyword>
<name>A0A8J2RIF5_9CRUS</name>
<comment type="caution">
    <text evidence="8">The sequence shown here is derived from an EMBL/GenBank/DDBJ whole genome shotgun (WGS) entry which is preliminary data.</text>
</comment>
<evidence type="ECO:0000256" key="2">
    <source>
        <dbReference type="ARBA" id="ARBA00006840"/>
    </source>
</evidence>
<organism evidence="8 9">
    <name type="scientific">Daphnia galeata</name>
    <dbReference type="NCBI Taxonomy" id="27404"/>
    <lineage>
        <taxon>Eukaryota</taxon>
        <taxon>Metazoa</taxon>
        <taxon>Ecdysozoa</taxon>
        <taxon>Arthropoda</taxon>
        <taxon>Crustacea</taxon>
        <taxon>Branchiopoda</taxon>
        <taxon>Diplostraca</taxon>
        <taxon>Cladocera</taxon>
        <taxon>Anomopoda</taxon>
        <taxon>Daphniidae</taxon>
        <taxon>Daphnia</taxon>
    </lineage>
</organism>
<accession>A0A8J2RIF5</accession>
<feature type="transmembrane region" description="Helical" evidence="7">
    <location>
        <begin position="12"/>
        <end position="33"/>
    </location>
</feature>
<evidence type="ECO:0000256" key="1">
    <source>
        <dbReference type="ARBA" id="ARBA00004141"/>
    </source>
</evidence>
<feature type="transmembrane region" description="Helical" evidence="7">
    <location>
        <begin position="78"/>
        <end position="101"/>
    </location>
</feature>
<sequence>MEIGRCSFACAFLHLFINVLLLILGMCLLGFGLAEESARVSSILTAELKVGNLAVVIGVLLIVMTTLNCCFTIDGSSVFYYIYAGFLVLLFIAMVGLLVAFGSDFGTKVRQDIRESMREMMYYDPDRSGKTGMDFTQQMFQCCGIDSYKDWYNTTGYSFIPDSCCIEVGCDTSYLKNIYKEDCVSNMMKSVDALLAKITAIGITITIFLPIQIILVIFIVRCVVSDPIYQ</sequence>
<dbReference type="GO" id="GO:0005886">
    <property type="term" value="C:plasma membrane"/>
    <property type="evidence" value="ECO:0007669"/>
    <property type="project" value="TreeGrafter"/>
</dbReference>
<dbReference type="InterPro" id="IPR018499">
    <property type="entry name" value="Tetraspanin/Peripherin"/>
</dbReference>
<dbReference type="Pfam" id="PF00335">
    <property type="entry name" value="Tetraspanin"/>
    <property type="match status" value="1"/>
</dbReference>
<protein>
    <recommendedName>
        <fullName evidence="7">Tetraspanin</fullName>
    </recommendedName>
</protein>
<feature type="disulfide bond" evidence="6">
    <location>
        <begin position="143"/>
        <end position="165"/>
    </location>
</feature>
<evidence type="ECO:0000313" key="9">
    <source>
        <dbReference type="Proteomes" id="UP000789390"/>
    </source>
</evidence>
<dbReference type="PANTHER" id="PTHR19282:SF544">
    <property type="entry name" value="TETRASPANIN"/>
    <property type="match status" value="1"/>
</dbReference>
<proteinExistence type="inferred from homology"/>
<keyword evidence="5 7" id="KW-0472">Membrane</keyword>
<dbReference type="PANTHER" id="PTHR19282">
    <property type="entry name" value="TETRASPANIN"/>
    <property type="match status" value="1"/>
</dbReference>
<comment type="similarity">
    <text evidence="2 7">Belongs to the tetraspanin (TM4SF) family.</text>
</comment>
<dbReference type="SUPFAM" id="SSF48652">
    <property type="entry name" value="Tetraspanin"/>
    <property type="match status" value="1"/>
</dbReference>